<dbReference type="RefSeq" id="WP_169589690.1">
    <property type="nucleotide sequence ID" value="NZ_VCQU01000006.1"/>
</dbReference>
<comment type="caution">
    <text evidence="3">The sequence shown here is derived from an EMBL/GenBank/DDBJ whole genome shotgun (WGS) entry which is preliminary data.</text>
</comment>
<name>A0A848KDX2_9NOCA</name>
<keyword evidence="3" id="KW-0645">Protease</keyword>
<keyword evidence="1" id="KW-1133">Transmembrane helix</keyword>
<dbReference type="InterPro" id="IPR003675">
    <property type="entry name" value="Rce1/LyrA-like_dom"/>
</dbReference>
<dbReference type="GO" id="GO:0006508">
    <property type="term" value="P:proteolysis"/>
    <property type="evidence" value="ECO:0007669"/>
    <property type="project" value="UniProtKB-KW"/>
</dbReference>
<proteinExistence type="predicted"/>
<sequence length="201" mass="20575">MTGRVVACAAIAVPLLWSNWALPAAGLGPRGRTFANACFATGYGLALGRRVPWLTRDGLVVGAAAAVAPLAGYGVVASLPAARAAVGEAPRDDLAEWTLVHIPIGTVYAEELIFRGTLDPLLENVFGPQVGGVLGAATFGLWHIQPARVAEQNVVGTVVATSLAGLVFGWLRHRGGSVVAPALLHFALNVGGAVLASKVQS</sequence>
<keyword evidence="4" id="KW-1185">Reference proteome</keyword>
<reference evidence="3 4" key="1">
    <citation type="submission" date="2019-05" db="EMBL/GenBank/DDBJ databases">
        <authorList>
            <person name="Lee S.D."/>
        </authorList>
    </citation>
    <scope>NUCLEOTIDE SEQUENCE [LARGE SCALE GENOMIC DNA]</scope>
    <source>
        <strain evidence="3 4">YC2-7</strain>
    </source>
</reference>
<feature type="transmembrane region" description="Helical" evidence="1">
    <location>
        <begin position="154"/>
        <end position="172"/>
    </location>
</feature>
<feature type="transmembrane region" description="Helical" evidence="1">
    <location>
        <begin position="59"/>
        <end position="82"/>
    </location>
</feature>
<reference evidence="3 4" key="2">
    <citation type="submission" date="2020-06" db="EMBL/GenBank/DDBJ databases">
        <title>Antribacter stalactiti gen. nov., sp. nov., a new member of the family Nacardiaceae isolated from a cave.</title>
        <authorList>
            <person name="Kim I.S."/>
        </authorList>
    </citation>
    <scope>NUCLEOTIDE SEQUENCE [LARGE SCALE GENOMIC DNA]</scope>
    <source>
        <strain evidence="3 4">YC2-7</strain>
    </source>
</reference>
<evidence type="ECO:0000259" key="2">
    <source>
        <dbReference type="Pfam" id="PF02517"/>
    </source>
</evidence>
<keyword evidence="1" id="KW-0472">Membrane</keyword>
<evidence type="ECO:0000256" key="1">
    <source>
        <dbReference type="SAM" id="Phobius"/>
    </source>
</evidence>
<dbReference type="AlphaFoldDB" id="A0A848KDX2"/>
<keyword evidence="3" id="KW-0378">Hydrolase</keyword>
<accession>A0A848KDX2</accession>
<dbReference type="Proteomes" id="UP000535543">
    <property type="component" value="Unassembled WGS sequence"/>
</dbReference>
<feature type="domain" description="CAAX prenyl protease 2/Lysostaphin resistance protein A-like" evidence="2">
    <location>
        <begin position="97"/>
        <end position="190"/>
    </location>
</feature>
<protein>
    <submittedName>
        <fullName evidence="3">CPBP family intramembrane metalloprotease</fullName>
    </submittedName>
</protein>
<dbReference type="GO" id="GO:0004175">
    <property type="term" value="F:endopeptidase activity"/>
    <property type="evidence" value="ECO:0007669"/>
    <property type="project" value="UniProtKB-ARBA"/>
</dbReference>
<dbReference type="Pfam" id="PF02517">
    <property type="entry name" value="Rce1-like"/>
    <property type="match status" value="1"/>
</dbReference>
<keyword evidence="3" id="KW-0482">Metalloprotease</keyword>
<gene>
    <name evidence="3" type="ORF">FGL95_18900</name>
</gene>
<evidence type="ECO:0000313" key="4">
    <source>
        <dbReference type="Proteomes" id="UP000535543"/>
    </source>
</evidence>
<dbReference type="EMBL" id="VCQU01000006">
    <property type="protein sequence ID" value="NMN97113.1"/>
    <property type="molecule type" value="Genomic_DNA"/>
</dbReference>
<keyword evidence="1" id="KW-0812">Transmembrane</keyword>
<evidence type="ECO:0000313" key="3">
    <source>
        <dbReference type="EMBL" id="NMN97113.1"/>
    </source>
</evidence>
<feature type="transmembrane region" description="Helical" evidence="1">
    <location>
        <begin position="178"/>
        <end position="196"/>
    </location>
</feature>
<dbReference type="GO" id="GO:0080120">
    <property type="term" value="P:CAAX-box protein maturation"/>
    <property type="evidence" value="ECO:0007669"/>
    <property type="project" value="UniProtKB-ARBA"/>
</dbReference>
<dbReference type="GO" id="GO:0008237">
    <property type="term" value="F:metallopeptidase activity"/>
    <property type="evidence" value="ECO:0007669"/>
    <property type="project" value="UniProtKB-KW"/>
</dbReference>
<organism evidence="3 4">
    <name type="scientific">Antrihabitans stalactiti</name>
    <dbReference type="NCBI Taxonomy" id="2584121"/>
    <lineage>
        <taxon>Bacteria</taxon>
        <taxon>Bacillati</taxon>
        <taxon>Actinomycetota</taxon>
        <taxon>Actinomycetes</taxon>
        <taxon>Mycobacteriales</taxon>
        <taxon>Nocardiaceae</taxon>
        <taxon>Antrihabitans</taxon>
    </lineage>
</organism>